<dbReference type="Proteomes" id="UP000325780">
    <property type="component" value="Unassembled WGS sequence"/>
</dbReference>
<reference evidence="1 2" key="1">
    <citation type="submission" date="2019-04" db="EMBL/GenBank/DDBJ databases">
        <title>Friends and foes A comparative genomics study of 23 Aspergillus species from section Flavi.</title>
        <authorList>
            <consortium name="DOE Joint Genome Institute"/>
            <person name="Kjaerbolling I."/>
            <person name="Vesth T."/>
            <person name="Frisvad J.C."/>
            <person name="Nybo J.L."/>
            <person name="Theobald S."/>
            <person name="Kildgaard S."/>
            <person name="Isbrandt T."/>
            <person name="Kuo A."/>
            <person name="Sato A."/>
            <person name="Lyhne E.K."/>
            <person name="Kogle M.E."/>
            <person name="Wiebenga A."/>
            <person name="Kun R.S."/>
            <person name="Lubbers R.J."/>
            <person name="Makela M.R."/>
            <person name="Barry K."/>
            <person name="Chovatia M."/>
            <person name="Clum A."/>
            <person name="Daum C."/>
            <person name="Haridas S."/>
            <person name="He G."/>
            <person name="LaButti K."/>
            <person name="Lipzen A."/>
            <person name="Mondo S."/>
            <person name="Riley R."/>
            <person name="Salamov A."/>
            <person name="Simmons B.A."/>
            <person name="Magnuson J.K."/>
            <person name="Henrissat B."/>
            <person name="Mortensen U.H."/>
            <person name="Larsen T.O."/>
            <person name="Devries R.P."/>
            <person name="Grigoriev I.V."/>
            <person name="Machida M."/>
            <person name="Baker S.E."/>
            <person name="Andersen M.R."/>
        </authorList>
    </citation>
    <scope>NUCLEOTIDE SEQUENCE [LARGE SCALE GENOMIC DNA]</scope>
    <source>
        <strain evidence="1 2">IBT 18842</strain>
    </source>
</reference>
<sequence length="113" mass="12945">MIPSAVFNSSRHAKIKILNSTNCHNRVLIHLRKPYNPLSLVQNSAFFEGPKIINILTGGFGDQSYTVPIQRKEREKKTWRRLKESGASEDKKVKRSRFTPKALATLTASRYFL</sequence>
<dbReference type="AlphaFoldDB" id="A0A5N6TZ87"/>
<keyword evidence="2" id="KW-1185">Reference proteome</keyword>
<organism evidence="1 2">
    <name type="scientific">Aspergillus avenaceus</name>
    <dbReference type="NCBI Taxonomy" id="36643"/>
    <lineage>
        <taxon>Eukaryota</taxon>
        <taxon>Fungi</taxon>
        <taxon>Dikarya</taxon>
        <taxon>Ascomycota</taxon>
        <taxon>Pezizomycotina</taxon>
        <taxon>Eurotiomycetes</taxon>
        <taxon>Eurotiomycetidae</taxon>
        <taxon>Eurotiales</taxon>
        <taxon>Aspergillaceae</taxon>
        <taxon>Aspergillus</taxon>
        <taxon>Aspergillus subgen. Circumdati</taxon>
    </lineage>
</organism>
<evidence type="ECO:0000313" key="1">
    <source>
        <dbReference type="EMBL" id="KAE8151381.1"/>
    </source>
</evidence>
<accession>A0A5N6TZ87</accession>
<name>A0A5N6TZ87_ASPAV</name>
<proteinExistence type="predicted"/>
<gene>
    <name evidence="1" type="ORF">BDV25DRAFT_94988</name>
</gene>
<evidence type="ECO:0000313" key="2">
    <source>
        <dbReference type="Proteomes" id="UP000325780"/>
    </source>
</evidence>
<dbReference type="EMBL" id="ML742072">
    <property type="protein sequence ID" value="KAE8151381.1"/>
    <property type="molecule type" value="Genomic_DNA"/>
</dbReference>
<protein>
    <submittedName>
        <fullName evidence="1">Uncharacterized protein</fullName>
    </submittedName>
</protein>